<sequence length="336" mass="34796" precursor="true">MKILAAVVLSLAVLLLSAGCSSEAGPSAAPGTGWTDEEVTFDADGLTVHGTFRHRAEAQAGPAALLISESGNTDRNGDNKVAGPIGNMRQLAELLSDRGVASLRYDKIGTGATGLGPFAKNPRDVVSAVYTSGAKAALRFLAGRPGADAARLSVYAIGEGTIHALELADDTTPGAPKVHSLGLFQPLPGRYLDIITSRVEADGKPETVAAWRSAVEQIRTKGTVPNTLPDGLNSIVNPGNLAAVIETDRIDPLALAAAVPAGTPVLLTCSDADNQARCPAVRPLADALKHTALTFVELKGVSHVLRDDPTDSIANYAKQDPLSPQVVSALNAFVHR</sequence>
<dbReference type="InterPro" id="IPR029058">
    <property type="entry name" value="AB_hydrolase_fold"/>
</dbReference>
<evidence type="ECO:0000256" key="1">
    <source>
        <dbReference type="SAM" id="SignalP"/>
    </source>
</evidence>
<dbReference type="PANTHER" id="PTHR43265">
    <property type="entry name" value="ESTERASE ESTD"/>
    <property type="match status" value="1"/>
</dbReference>
<dbReference type="OrthoDB" id="9809549at2"/>
<proteinExistence type="predicted"/>
<protein>
    <recommendedName>
        <fullName evidence="4">Alpha/beta hydrolase family protein</fullName>
    </recommendedName>
</protein>
<evidence type="ECO:0008006" key="4">
    <source>
        <dbReference type="Google" id="ProtNLM"/>
    </source>
</evidence>
<dbReference type="eggNOG" id="COG1073">
    <property type="taxonomic scope" value="Bacteria"/>
</dbReference>
<keyword evidence="1" id="KW-0732">Signal</keyword>
<dbReference type="InterPro" id="IPR053145">
    <property type="entry name" value="AB_hydrolase_Est10"/>
</dbReference>
<keyword evidence="3" id="KW-1185">Reference proteome</keyword>
<dbReference type="HOGENOM" id="CLU_065952_0_0_11"/>
<dbReference type="AlphaFoldDB" id="I4BCG1"/>
<dbReference type="PATRIC" id="fig|710421.3.peg.134"/>
<feature type="chain" id="PRO_5039659262" description="Alpha/beta hydrolase family protein" evidence="1">
    <location>
        <begin position="25"/>
        <end position="336"/>
    </location>
</feature>
<dbReference type="PROSITE" id="PS51257">
    <property type="entry name" value="PROKAR_LIPOPROTEIN"/>
    <property type="match status" value="1"/>
</dbReference>
<name>I4BCG1_MYCCN</name>
<reference evidence="2 3" key="1">
    <citation type="submission" date="2012-06" db="EMBL/GenBank/DDBJ databases">
        <title>Complete sequence of chromosome of Mycobacterium chubuense NBB4.</title>
        <authorList>
            <consortium name="US DOE Joint Genome Institute"/>
            <person name="Lucas S."/>
            <person name="Han J."/>
            <person name="Lapidus A."/>
            <person name="Cheng J.-F."/>
            <person name="Goodwin L."/>
            <person name="Pitluck S."/>
            <person name="Peters L."/>
            <person name="Mikhailova N."/>
            <person name="Teshima H."/>
            <person name="Detter J.C."/>
            <person name="Han C."/>
            <person name="Tapia R."/>
            <person name="Land M."/>
            <person name="Hauser L."/>
            <person name="Kyrpides N."/>
            <person name="Ivanova N."/>
            <person name="Pagani I."/>
            <person name="Mattes T."/>
            <person name="Holmes A."/>
            <person name="Rutledge P."/>
            <person name="Paulsen I."/>
            <person name="Coleman N."/>
            <person name="Woyke T."/>
        </authorList>
    </citation>
    <scope>NUCLEOTIDE SEQUENCE [LARGE SCALE GENOMIC DNA]</scope>
    <source>
        <strain evidence="2 3">NBB4</strain>
    </source>
</reference>
<dbReference type="GO" id="GO:0052689">
    <property type="term" value="F:carboxylic ester hydrolase activity"/>
    <property type="evidence" value="ECO:0007669"/>
    <property type="project" value="TreeGrafter"/>
</dbReference>
<dbReference type="EMBL" id="CP003053">
    <property type="protein sequence ID" value="AFM14968.1"/>
    <property type="molecule type" value="Genomic_DNA"/>
</dbReference>
<feature type="signal peptide" evidence="1">
    <location>
        <begin position="1"/>
        <end position="24"/>
    </location>
</feature>
<accession>I4BCG1</accession>
<dbReference type="Proteomes" id="UP000006057">
    <property type="component" value="Chromosome"/>
</dbReference>
<dbReference type="STRING" id="710421.Mycch_0142"/>
<dbReference type="RefSeq" id="WP_014813460.1">
    <property type="nucleotide sequence ID" value="NC_018027.1"/>
</dbReference>
<organism evidence="2 3">
    <name type="scientific">Mycolicibacterium chubuense (strain NBB4)</name>
    <name type="common">Mycobacterium chubuense</name>
    <dbReference type="NCBI Taxonomy" id="710421"/>
    <lineage>
        <taxon>Bacteria</taxon>
        <taxon>Bacillati</taxon>
        <taxon>Actinomycetota</taxon>
        <taxon>Actinomycetes</taxon>
        <taxon>Mycobacteriales</taxon>
        <taxon>Mycobacteriaceae</taxon>
        <taxon>Mycolicibacterium</taxon>
    </lineage>
</organism>
<evidence type="ECO:0000313" key="3">
    <source>
        <dbReference type="Proteomes" id="UP000006057"/>
    </source>
</evidence>
<dbReference type="PANTHER" id="PTHR43265:SF1">
    <property type="entry name" value="ESTERASE ESTD"/>
    <property type="match status" value="1"/>
</dbReference>
<dbReference type="Gene3D" id="3.40.50.1820">
    <property type="entry name" value="alpha/beta hydrolase"/>
    <property type="match status" value="1"/>
</dbReference>
<dbReference type="KEGG" id="mcb:Mycch_0142"/>
<evidence type="ECO:0000313" key="2">
    <source>
        <dbReference type="EMBL" id="AFM14968.1"/>
    </source>
</evidence>
<dbReference type="SUPFAM" id="SSF53474">
    <property type="entry name" value="alpha/beta-Hydrolases"/>
    <property type="match status" value="1"/>
</dbReference>
<gene>
    <name evidence="2" type="ordered locus">Mycch_0142</name>
</gene>